<organism evidence="4 5">
    <name type="scientific">Trichomonas vaginalis (strain ATCC PRA-98 / G3)</name>
    <dbReference type="NCBI Taxonomy" id="412133"/>
    <lineage>
        <taxon>Eukaryota</taxon>
        <taxon>Metamonada</taxon>
        <taxon>Parabasalia</taxon>
        <taxon>Trichomonadida</taxon>
        <taxon>Trichomonadidae</taxon>
        <taxon>Trichomonas</taxon>
    </lineage>
</organism>
<keyword evidence="2 3" id="KW-0040">ANK repeat</keyword>
<dbReference type="SMART" id="SM00248">
    <property type="entry name" value="ANK"/>
    <property type="match status" value="4"/>
</dbReference>
<dbReference type="InterPro" id="IPR036770">
    <property type="entry name" value="Ankyrin_rpt-contain_sf"/>
</dbReference>
<dbReference type="PRINTS" id="PR01415">
    <property type="entry name" value="ANKYRIN"/>
</dbReference>
<evidence type="ECO:0000256" key="2">
    <source>
        <dbReference type="ARBA" id="ARBA00023043"/>
    </source>
</evidence>
<dbReference type="Pfam" id="PF00023">
    <property type="entry name" value="Ank"/>
    <property type="match status" value="1"/>
</dbReference>
<dbReference type="Proteomes" id="UP000001542">
    <property type="component" value="Unassembled WGS sequence"/>
</dbReference>
<feature type="repeat" description="ANK" evidence="3">
    <location>
        <begin position="84"/>
        <end position="116"/>
    </location>
</feature>
<keyword evidence="1" id="KW-0677">Repeat</keyword>
<reference evidence="4" key="2">
    <citation type="journal article" date="2007" name="Science">
        <title>Draft genome sequence of the sexually transmitted pathogen Trichomonas vaginalis.</title>
        <authorList>
            <person name="Carlton J.M."/>
            <person name="Hirt R.P."/>
            <person name="Silva J.C."/>
            <person name="Delcher A.L."/>
            <person name="Schatz M."/>
            <person name="Zhao Q."/>
            <person name="Wortman J.R."/>
            <person name="Bidwell S.L."/>
            <person name="Alsmark U.C.M."/>
            <person name="Besteiro S."/>
            <person name="Sicheritz-Ponten T."/>
            <person name="Noel C.J."/>
            <person name="Dacks J.B."/>
            <person name="Foster P.G."/>
            <person name="Simillion C."/>
            <person name="Van de Peer Y."/>
            <person name="Miranda-Saavedra D."/>
            <person name="Barton G.J."/>
            <person name="Westrop G.D."/>
            <person name="Mueller S."/>
            <person name="Dessi D."/>
            <person name="Fiori P.L."/>
            <person name="Ren Q."/>
            <person name="Paulsen I."/>
            <person name="Zhang H."/>
            <person name="Bastida-Corcuera F.D."/>
            <person name="Simoes-Barbosa A."/>
            <person name="Brown M.T."/>
            <person name="Hayes R.D."/>
            <person name="Mukherjee M."/>
            <person name="Okumura C.Y."/>
            <person name="Schneider R."/>
            <person name="Smith A.J."/>
            <person name="Vanacova S."/>
            <person name="Villalvazo M."/>
            <person name="Haas B.J."/>
            <person name="Pertea M."/>
            <person name="Feldblyum T.V."/>
            <person name="Utterback T.R."/>
            <person name="Shu C.L."/>
            <person name="Osoegawa K."/>
            <person name="de Jong P.J."/>
            <person name="Hrdy I."/>
            <person name="Horvathova L."/>
            <person name="Zubacova Z."/>
            <person name="Dolezal P."/>
            <person name="Malik S.B."/>
            <person name="Logsdon J.M. Jr."/>
            <person name="Henze K."/>
            <person name="Gupta A."/>
            <person name="Wang C.C."/>
            <person name="Dunne R.L."/>
            <person name="Upcroft J.A."/>
            <person name="Upcroft P."/>
            <person name="White O."/>
            <person name="Salzberg S.L."/>
            <person name="Tang P."/>
            <person name="Chiu C.-H."/>
            <person name="Lee Y.-S."/>
            <person name="Embley T.M."/>
            <person name="Coombs G.H."/>
            <person name="Mottram J.C."/>
            <person name="Tachezy J."/>
            <person name="Fraser-Liggett C.M."/>
            <person name="Johnson P.J."/>
        </authorList>
    </citation>
    <scope>NUCLEOTIDE SEQUENCE [LARGE SCALE GENOMIC DNA]</scope>
    <source>
        <strain evidence="4">G3</strain>
    </source>
</reference>
<evidence type="ECO:0000313" key="4">
    <source>
        <dbReference type="EMBL" id="EAY17632.1"/>
    </source>
</evidence>
<dbReference type="SMR" id="A2DPN2"/>
<evidence type="ECO:0000256" key="1">
    <source>
        <dbReference type="ARBA" id="ARBA00022737"/>
    </source>
</evidence>
<evidence type="ECO:0000256" key="3">
    <source>
        <dbReference type="PROSITE-ProRule" id="PRU00023"/>
    </source>
</evidence>
<dbReference type="AlphaFoldDB" id="A2DPN2"/>
<dbReference type="Gene3D" id="1.25.40.20">
    <property type="entry name" value="Ankyrin repeat-containing domain"/>
    <property type="match status" value="1"/>
</dbReference>
<sequence>MLKACEEKLWKKQYYFYSGTNVLHYASLQGNLRLVKSLIECGCDKEIKSKFGGTALYWASENDHLEVVQYLISVGANKEAKSNDGSTPLIEATFNGYLEVVKYLISVGANKEAKDNFGSTPLIWASRNGHLEIVQYLISVGANKEKNGMKCFYQNWHFNLTKKVYQQKNTLFRKILKFLQNVTNIIRLKNVPGQNRTGL</sequence>
<dbReference type="SUPFAM" id="SSF48403">
    <property type="entry name" value="Ankyrin repeat"/>
    <property type="match status" value="1"/>
</dbReference>
<dbReference type="EMBL" id="DS113228">
    <property type="protein sequence ID" value="EAY17632.1"/>
    <property type="molecule type" value="Genomic_DNA"/>
</dbReference>
<dbReference type="STRING" id="5722.A2DPN2"/>
<dbReference type="PROSITE" id="PS50297">
    <property type="entry name" value="ANK_REP_REGION"/>
    <property type="match status" value="4"/>
</dbReference>
<dbReference type="PROSITE" id="PS50088">
    <property type="entry name" value="ANK_REPEAT"/>
    <property type="match status" value="4"/>
</dbReference>
<evidence type="ECO:0000313" key="5">
    <source>
        <dbReference type="Proteomes" id="UP000001542"/>
    </source>
</evidence>
<dbReference type="eggNOG" id="KOG0504">
    <property type="taxonomic scope" value="Eukaryota"/>
</dbReference>
<dbReference type="Pfam" id="PF12796">
    <property type="entry name" value="Ank_2"/>
    <property type="match status" value="1"/>
</dbReference>
<dbReference type="OrthoDB" id="539213at2759"/>
<protein>
    <submittedName>
        <fullName evidence="4">Uncharacterized protein</fullName>
    </submittedName>
</protein>
<accession>A2DPN2</accession>
<gene>
    <name evidence="4" type="ORF">TVAG_235140</name>
</gene>
<feature type="repeat" description="ANK" evidence="3">
    <location>
        <begin position="117"/>
        <end position="149"/>
    </location>
</feature>
<dbReference type="PANTHER" id="PTHR24188:SF29">
    <property type="entry name" value="GH09064P"/>
    <property type="match status" value="1"/>
</dbReference>
<dbReference type="PANTHER" id="PTHR24188">
    <property type="entry name" value="ANKYRIN REPEAT PROTEIN"/>
    <property type="match status" value="1"/>
</dbReference>
<proteinExistence type="predicted"/>
<feature type="repeat" description="ANK" evidence="3">
    <location>
        <begin position="18"/>
        <end position="50"/>
    </location>
</feature>
<dbReference type="InParanoid" id="A2DPN2"/>
<dbReference type="VEuPathDB" id="TrichDB:TVAG_235140"/>
<dbReference type="VEuPathDB" id="TrichDB:TVAGG3_0839280"/>
<keyword evidence="5" id="KW-1185">Reference proteome</keyword>
<name>A2DPN2_TRIV3</name>
<dbReference type="InterPro" id="IPR002110">
    <property type="entry name" value="Ankyrin_rpt"/>
</dbReference>
<reference evidence="4" key="1">
    <citation type="submission" date="2006-10" db="EMBL/GenBank/DDBJ databases">
        <authorList>
            <person name="Amadeo P."/>
            <person name="Zhao Q."/>
            <person name="Wortman J."/>
            <person name="Fraser-Liggett C."/>
            <person name="Carlton J."/>
        </authorList>
    </citation>
    <scope>NUCLEOTIDE SEQUENCE</scope>
    <source>
        <strain evidence="4">G3</strain>
    </source>
</reference>
<feature type="repeat" description="ANK" evidence="3">
    <location>
        <begin position="51"/>
        <end position="83"/>
    </location>
</feature>